<feature type="region of interest" description="Disordered" evidence="1">
    <location>
        <begin position="1095"/>
        <end position="1149"/>
    </location>
</feature>
<evidence type="ECO:0000313" key="3">
    <source>
        <dbReference type="Proteomes" id="UP000800092"/>
    </source>
</evidence>
<feature type="compositionally biased region" description="Basic and acidic residues" evidence="1">
    <location>
        <begin position="337"/>
        <end position="353"/>
    </location>
</feature>
<feature type="region of interest" description="Disordered" evidence="1">
    <location>
        <begin position="1011"/>
        <end position="1080"/>
    </location>
</feature>
<dbReference type="InterPro" id="IPR032675">
    <property type="entry name" value="LRR_dom_sf"/>
</dbReference>
<feature type="compositionally biased region" description="Low complexity" evidence="1">
    <location>
        <begin position="380"/>
        <end position="392"/>
    </location>
</feature>
<feature type="region of interest" description="Disordered" evidence="1">
    <location>
        <begin position="931"/>
        <end position="950"/>
    </location>
</feature>
<feature type="region of interest" description="Disordered" evidence="1">
    <location>
        <begin position="257"/>
        <end position="408"/>
    </location>
</feature>
<feature type="region of interest" description="Disordered" evidence="1">
    <location>
        <begin position="1"/>
        <end position="236"/>
    </location>
</feature>
<accession>A0A6A6H347</accession>
<feature type="compositionally biased region" description="Basic and acidic residues" evidence="1">
    <location>
        <begin position="275"/>
        <end position="291"/>
    </location>
</feature>
<dbReference type="Gene3D" id="3.80.10.10">
    <property type="entry name" value="Ribonuclease Inhibitor"/>
    <property type="match status" value="2"/>
</dbReference>
<name>A0A6A6H347_VIRVR</name>
<feature type="region of interest" description="Disordered" evidence="1">
    <location>
        <begin position="1216"/>
        <end position="1244"/>
    </location>
</feature>
<sequence length="1244" mass="134579">MEGIHGVDVSWLHHSNKEHHHRLHAPSSPGLSRDTPPPTSSHGGLPKAETQKPLAVQPPQFPATEQVQENTPPPAPPKPASKRPNILSRSSSEKLPSNQTSPPDGSRTPPRRGSWISNISSKFSSQNQTPFQPPHQPFQAPPTTPPRGPSNSDAKGSISSTINGTTVVTSPSSTTPGRKEEEEMAPYVPQPPKAGGGSFFSSALKRLSSGSQLSPSSKSASNGGVIPRKVMNIDSQRPRCLVPELDDKKLRRVAFSVDVEIAGGPRYTDEEEDTSDKKKREKGLKMKEKGEGAALKNPQAVAQEKDSDGVIHATGEPVSNESDPNYERAMPNSEQEPGEKKEKKKRTEEEKKERKERKRRKAEESGSVPVEVTRDSEENSSGSPPISSTPPRSGTPPRPQDRPTTDPVRIYRRCCQLRETPVLKRISEQLSLPSTCALDTPGIVGTLDLTGSRLQLADLLTLGDWLAVVPVKRLLLEDADLTDEGVRVILAGLLAAKTPEEMSSRRHYGRHNSRKAAQRTGVVEKLVLKNNPRITKLGWKHISLFLYMCRSLKSIDVSMITFPKTLSSSAVSSPNGDRTIEASKSPENVAEIFAKSLSERLGGSTLEELIMAECGLTALCIRKVVDAVTVSGVRRLGLASNHLDDEGLEHVLHFLKSGICQGLDIGGNDLRDRLDRLADVLTDQNNLWALCLADCNLSPASLKPLFPALVRLPAFKFIDLSHNRDLFSTDPSALGILRKYIPQMHDFKRLHLVDVSLSPAQAISLAEILPEGPSLAHLNILENPQLSALASAQDEAGQEEACALYASLMAAARVSESIICIDIDVPSQGTSEVVKALARQVVAYCLRNIQRWTTSDGTETASAKASLAGQHGGETDVAFPDVLLHLVGHVEGVNENHDADDPAPDDDYIVGGTGVVKALSYVLGEKARRSSMPASGTVTPKDYAKATEDGKGRAMNMSKNLLGSARKIRDRLRPALVKEANAGDETAYRRLLFLDTTLQNMIQRFEDEYPECRLPKPSTPNDESSSQHSPSNLSRSSSPSLDASTDLTSPSTIPWASPSDDDSSSAIRPPQSIPRHNSDVSIASRALAQEEGEIHRLGQHIRRDILRPESDTPSSFSTTSSSGEVGDSSSGPSSLSPSHPQRLSLSLAGDPEAEHLVALREKLERLGGGEIREKVAREGWEAVMQEIGANAEELKGLRETGDPREWDTFREAQMAAQRNMDPAGAKAAAEKGGEERGGEGKGAS</sequence>
<evidence type="ECO:0000256" key="1">
    <source>
        <dbReference type="SAM" id="MobiDB-lite"/>
    </source>
</evidence>
<reference evidence="2" key="1">
    <citation type="journal article" date="2020" name="Stud. Mycol.">
        <title>101 Dothideomycetes genomes: a test case for predicting lifestyles and emergence of pathogens.</title>
        <authorList>
            <person name="Haridas S."/>
            <person name="Albert R."/>
            <person name="Binder M."/>
            <person name="Bloem J."/>
            <person name="Labutti K."/>
            <person name="Salamov A."/>
            <person name="Andreopoulos B."/>
            <person name="Baker S."/>
            <person name="Barry K."/>
            <person name="Bills G."/>
            <person name="Bluhm B."/>
            <person name="Cannon C."/>
            <person name="Castanera R."/>
            <person name="Culley D."/>
            <person name="Daum C."/>
            <person name="Ezra D."/>
            <person name="Gonzalez J."/>
            <person name="Henrissat B."/>
            <person name="Kuo A."/>
            <person name="Liang C."/>
            <person name="Lipzen A."/>
            <person name="Lutzoni F."/>
            <person name="Magnuson J."/>
            <person name="Mondo S."/>
            <person name="Nolan M."/>
            <person name="Ohm R."/>
            <person name="Pangilinan J."/>
            <person name="Park H.-J."/>
            <person name="Ramirez L."/>
            <person name="Alfaro M."/>
            <person name="Sun H."/>
            <person name="Tritt A."/>
            <person name="Yoshinaga Y."/>
            <person name="Zwiers L.-H."/>
            <person name="Turgeon B."/>
            <person name="Goodwin S."/>
            <person name="Spatafora J."/>
            <person name="Crous P."/>
            <person name="Grigoriev I."/>
        </authorList>
    </citation>
    <scope>NUCLEOTIDE SEQUENCE</scope>
    <source>
        <strain evidence="2">Tuck. ex Michener</strain>
    </source>
</reference>
<feature type="compositionally biased region" description="Polar residues" evidence="1">
    <location>
        <begin position="87"/>
        <end position="103"/>
    </location>
</feature>
<dbReference type="PANTHER" id="PTHR36721:SF1">
    <property type="entry name" value="OS04G0446401 PROTEIN"/>
    <property type="match status" value="1"/>
</dbReference>
<feature type="compositionally biased region" description="Pro residues" evidence="1">
    <location>
        <begin position="131"/>
        <end position="148"/>
    </location>
</feature>
<gene>
    <name evidence="2" type="ORF">EV356DRAFT_517605</name>
</gene>
<dbReference type="OrthoDB" id="8436363at2759"/>
<dbReference type="SUPFAM" id="SSF52047">
    <property type="entry name" value="RNI-like"/>
    <property type="match status" value="1"/>
</dbReference>
<feature type="compositionally biased region" description="Low complexity" evidence="1">
    <location>
        <begin position="208"/>
        <end position="221"/>
    </location>
</feature>
<feature type="compositionally biased region" description="Low complexity" evidence="1">
    <location>
        <begin position="1111"/>
        <end position="1138"/>
    </location>
</feature>
<dbReference type="AlphaFoldDB" id="A0A6A6H347"/>
<feature type="compositionally biased region" description="Low complexity" evidence="1">
    <location>
        <begin position="1024"/>
        <end position="1049"/>
    </location>
</feature>
<organism evidence="2 3">
    <name type="scientific">Viridothelium virens</name>
    <name type="common">Speckled blister lichen</name>
    <name type="synonym">Trypethelium virens</name>
    <dbReference type="NCBI Taxonomy" id="1048519"/>
    <lineage>
        <taxon>Eukaryota</taxon>
        <taxon>Fungi</taxon>
        <taxon>Dikarya</taxon>
        <taxon>Ascomycota</taxon>
        <taxon>Pezizomycotina</taxon>
        <taxon>Dothideomycetes</taxon>
        <taxon>Dothideomycetes incertae sedis</taxon>
        <taxon>Trypetheliales</taxon>
        <taxon>Trypetheliaceae</taxon>
        <taxon>Viridothelium</taxon>
    </lineage>
</organism>
<feature type="compositionally biased region" description="Polar residues" evidence="1">
    <location>
        <begin position="149"/>
        <end position="164"/>
    </location>
</feature>
<dbReference type="PANTHER" id="PTHR36721">
    <property type="entry name" value="PROLINE-RICH FAMILY PROTEIN"/>
    <property type="match status" value="1"/>
</dbReference>
<evidence type="ECO:0000313" key="2">
    <source>
        <dbReference type="EMBL" id="KAF2232307.1"/>
    </source>
</evidence>
<feature type="compositionally biased region" description="Low complexity" evidence="1">
    <location>
        <begin position="165"/>
        <end position="176"/>
    </location>
</feature>
<feature type="compositionally biased region" description="Basic and acidic residues" evidence="1">
    <location>
        <begin position="1228"/>
        <end position="1244"/>
    </location>
</feature>
<keyword evidence="3" id="KW-1185">Reference proteome</keyword>
<feature type="compositionally biased region" description="Low complexity" evidence="1">
    <location>
        <begin position="114"/>
        <end position="130"/>
    </location>
</feature>
<feature type="compositionally biased region" description="Basic and acidic residues" evidence="1">
    <location>
        <begin position="1095"/>
        <end position="1110"/>
    </location>
</feature>
<dbReference type="EMBL" id="ML991817">
    <property type="protein sequence ID" value="KAF2232307.1"/>
    <property type="molecule type" value="Genomic_DNA"/>
</dbReference>
<proteinExistence type="predicted"/>
<feature type="compositionally biased region" description="Basic residues" evidence="1">
    <location>
        <begin position="14"/>
        <end position="24"/>
    </location>
</feature>
<protein>
    <submittedName>
        <fullName evidence="2">RNI-like protein</fullName>
    </submittedName>
</protein>
<dbReference type="Proteomes" id="UP000800092">
    <property type="component" value="Unassembled WGS sequence"/>
</dbReference>